<dbReference type="Gene3D" id="3.10.150.10">
    <property type="entry name" value="DNA Polymerase III, subunit A, domain 2"/>
    <property type="match status" value="1"/>
</dbReference>
<dbReference type="AlphaFoldDB" id="A0A833URX5"/>
<dbReference type="EMBL" id="WNDP01000014">
    <property type="protein sequence ID" value="KAF1027103.1"/>
    <property type="molecule type" value="Genomic_DNA"/>
</dbReference>
<reference evidence="2" key="1">
    <citation type="journal article" date="2020" name="MBio">
        <title>Horizontal gene transfer to a defensive symbiont with a reduced genome amongst a multipartite beetle microbiome.</title>
        <authorList>
            <person name="Waterworth S.C."/>
            <person name="Florez L.V."/>
            <person name="Rees E.R."/>
            <person name="Hertweck C."/>
            <person name="Kaltenpoth M."/>
            <person name="Kwan J.C."/>
        </authorList>
    </citation>
    <scope>NUCLEOTIDE SEQUENCE [LARGE SCALE GENOMIC DNA]</scope>
</reference>
<evidence type="ECO:0000313" key="1">
    <source>
        <dbReference type="EMBL" id="KAF1027103.1"/>
    </source>
</evidence>
<accession>A0A833URX5</accession>
<evidence type="ECO:0000313" key="2">
    <source>
        <dbReference type="Proteomes" id="UP000490535"/>
    </source>
</evidence>
<gene>
    <name evidence="1" type="ORF">GAK29_00909</name>
</gene>
<sequence>MKFKKTIELQYKNLKAAALCKAYRDVRFYLCGVYVGDGFIASTNGHMALLCNEGDAKGMDLIIPGEAINSLIKKVGNSPIGEITQLHQVDKEFWMLDHSGTMEIFRPVEGKYPDIKRIDMEKPSEIQFKDFPHFDFTYLGIFQKVAKIYKQSRPLVYPTTERDRAYVEITENVHGLLMPCRI</sequence>
<protein>
    <recommendedName>
        <fullName evidence="3">DNA polymerase III beta subunit</fullName>
    </recommendedName>
</protein>
<name>A0A833URX5_ACIBZ</name>
<dbReference type="Proteomes" id="UP000490535">
    <property type="component" value="Unassembled WGS sequence"/>
</dbReference>
<evidence type="ECO:0008006" key="3">
    <source>
        <dbReference type="Google" id="ProtNLM"/>
    </source>
</evidence>
<proteinExistence type="predicted"/>
<comment type="caution">
    <text evidence="1">The sequence shown here is derived from an EMBL/GenBank/DDBJ whole genome shotgun (WGS) entry which is preliminary data.</text>
</comment>
<organism evidence="1 2">
    <name type="scientific">Acinetobacter bereziniae</name>
    <name type="common">Acinetobacter genomosp. 10</name>
    <dbReference type="NCBI Taxonomy" id="106648"/>
    <lineage>
        <taxon>Bacteria</taxon>
        <taxon>Pseudomonadati</taxon>
        <taxon>Pseudomonadota</taxon>
        <taxon>Gammaproteobacteria</taxon>
        <taxon>Moraxellales</taxon>
        <taxon>Moraxellaceae</taxon>
        <taxon>Acinetobacter</taxon>
    </lineage>
</organism>